<dbReference type="AlphaFoldDB" id="A0A6J4KF29"/>
<gene>
    <name evidence="1" type="ORF">AVDCRST_MAG93-4736</name>
</gene>
<accession>A0A6J4KF29</accession>
<name>A0A6J4KF29_9CHLR</name>
<dbReference type="EMBL" id="CADCTR010001593">
    <property type="protein sequence ID" value="CAA9303091.1"/>
    <property type="molecule type" value="Genomic_DNA"/>
</dbReference>
<protein>
    <submittedName>
        <fullName evidence="1">Uncharacterized protein</fullName>
    </submittedName>
</protein>
<sequence length="48" mass="5691">MCLLLGVLVGRAVPWMQGWRTRAAHRAAEQKLDALYSQYDDIYHRWDE</sequence>
<evidence type="ECO:0000313" key="1">
    <source>
        <dbReference type="EMBL" id="CAA9303091.1"/>
    </source>
</evidence>
<proteinExistence type="predicted"/>
<organism evidence="1">
    <name type="scientific">uncultured Chloroflexia bacterium</name>
    <dbReference type="NCBI Taxonomy" id="1672391"/>
    <lineage>
        <taxon>Bacteria</taxon>
        <taxon>Bacillati</taxon>
        <taxon>Chloroflexota</taxon>
        <taxon>Chloroflexia</taxon>
        <taxon>environmental samples</taxon>
    </lineage>
</organism>
<reference evidence="1" key="1">
    <citation type="submission" date="2020-02" db="EMBL/GenBank/DDBJ databases">
        <authorList>
            <person name="Meier V. D."/>
        </authorList>
    </citation>
    <scope>NUCLEOTIDE SEQUENCE</scope>
    <source>
        <strain evidence="1">AVDCRST_MAG93</strain>
    </source>
</reference>